<dbReference type="EMBL" id="JANIEX010001918">
    <property type="protein sequence ID" value="KAJ3553403.1"/>
    <property type="molecule type" value="Genomic_DNA"/>
</dbReference>
<dbReference type="Pfam" id="PF16850">
    <property type="entry name" value="Inhibitor_I66"/>
    <property type="match status" value="1"/>
</dbReference>
<keyword evidence="2" id="KW-1185">Reference proteome</keyword>
<gene>
    <name evidence="1" type="ORF">NP233_g12651</name>
</gene>
<dbReference type="AlphaFoldDB" id="A0AAD5VE90"/>
<evidence type="ECO:0000313" key="1">
    <source>
        <dbReference type="EMBL" id="KAJ3553403.1"/>
    </source>
</evidence>
<dbReference type="Proteomes" id="UP001213000">
    <property type="component" value="Unassembled WGS sequence"/>
</dbReference>
<dbReference type="InterPro" id="IPR031755">
    <property type="entry name" value="Inhibitor_I66"/>
</dbReference>
<name>A0AAD5VE90_9AGAR</name>
<accession>A0AAD5VE90</accession>
<comment type="caution">
    <text evidence="1">The sequence shown here is derived from an EMBL/GenBank/DDBJ whole genome shotgun (WGS) entry which is preliminary data.</text>
</comment>
<protein>
    <submittedName>
        <fullName evidence="1">Uncharacterized protein</fullName>
    </submittedName>
</protein>
<evidence type="ECO:0000313" key="2">
    <source>
        <dbReference type="Proteomes" id="UP001213000"/>
    </source>
</evidence>
<proteinExistence type="predicted"/>
<reference evidence="1" key="1">
    <citation type="submission" date="2022-07" db="EMBL/GenBank/DDBJ databases">
        <title>Genome Sequence of Leucocoprinus birnbaumii.</title>
        <authorList>
            <person name="Buettner E."/>
        </authorList>
    </citation>
    <scope>NUCLEOTIDE SEQUENCE</scope>
    <source>
        <strain evidence="1">VT141</strain>
    </source>
</reference>
<organism evidence="1 2">
    <name type="scientific">Leucocoprinus birnbaumii</name>
    <dbReference type="NCBI Taxonomy" id="56174"/>
    <lineage>
        <taxon>Eukaryota</taxon>
        <taxon>Fungi</taxon>
        <taxon>Dikarya</taxon>
        <taxon>Basidiomycota</taxon>
        <taxon>Agaricomycotina</taxon>
        <taxon>Agaricomycetes</taxon>
        <taxon>Agaricomycetidae</taxon>
        <taxon>Agaricales</taxon>
        <taxon>Agaricineae</taxon>
        <taxon>Agaricaceae</taxon>
        <taxon>Leucocoprinus</taxon>
    </lineage>
</organism>
<dbReference type="GO" id="GO:0004867">
    <property type="term" value="F:serine-type endopeptidase inhibitor activity"/>
    <property type="evidence" value="ECO:0007669"/>
    <property type="project" value="InterPro"/>
</dbReference>
<dbReference type="Gene3D" id="2.80.10.50">
    <property type="match status" value="1"/>
</dbReference>
<sequence length="164" mass="17697">MTETSADKSYYILNIGTSQNIGRAPVEDRTLSPKPILTLPHNATVNSKWQYGPLTSNLYQLSISGSPAGVADSGRSGSEKFLFGILQDGGGGEVKPWVLEKWNNGTIGPAYIIRDSENPAKVWTASDEAIGSIGPDYKRIALEDYQSGNLKQIFAFMSNPVGSQ</sequence>